<feature type="region of interest" description="Disordered" evidence="1">
    <location>
        <begin position="64"/>
        <end position="90"/>
    </location>
</feature>
<name>A0AAE0Z9G2_9GAST</name>
<gene>
    <name evidence="2" type="ORF">RRG08_046421</name>
</gene>
<reference evidence="2" key="1">
    <citation type="journal article" date="2023" name="G3 (Bethesda)">
        <title>A reference genome for the long-term kleptoplast-retaining sea slug Elysia crispata morphotype clarki.</title>
        <authorList>
            <person name="Eastman K.E."/>
            <person name="Pendleton A.L."/>
            <person name="Shaikh M.A."/>
            <person name="Suttiyut T."/>
            <person name="Ogas R."/>
            <person name="Tomko P."/>
            <person name="Gavelis G."/>
            <person name="Widhalm J.R."/>
            <person name="Wisecaver J.H."/>
        </authorList>
    </citation>
    <scope>NUCLEOTIDE SEQUENCE</scope>
    <source>
        <strain evidence="2">ECLA1</strain>
    </source>
</reference>
<sequence length="212" mass="23381">MGVGVISRINSESVGKKDYFTFRIKTSALLKGHNSSELKQNRCLEMCRVPKKLFLRVKDVGKNISGDRKNNKQPATSIGSLEGEGAGGSQGFEIEFPGHARFEYEHSKEERGSKLLTVGQETPRPWTRSLGQELASRKPFGADRACPTSATIHTTRGSSVALRCPVLHWHSGDVEADVETSTRLETLVFKLMCEYAERDRRGQSPSTISGAL</sequence>
<evidence type="ECO:0000313" key="2">
    <source>
        <dbReference type="EMBL" id="KAK3764781.1"/>
    </source>
</evidence>
<organism evidence="2 3">
    <name type="scientific">Elysia crispata</name>
    <name type="common">lettuce slug</name>
    <dbReference type="NCBI Taxonomy" id="231223"/>
    <lineage>
        <taxon>Eukaryota</taxon>
        <taxon>Metazoa</taxon>
        <taxon>Spiralia</taxon>
        <taxon>Lophotrochozoa</taxon>
        <taxon>Mollusca</taxon>
        <taxon>Gastropoda</taxon>
        <taxon>Heterobranchia</taxon>
        <taxon>Euthyneura</taxon>
        <taxon>Panpulmonata</taxon>
        <taxon>Sacoglossa</taxon>
        <taxon>Placobranchoidea</taxon>
        <taxon>Plakobranchidae</taxon>
        <taxon>Elysia</taxon>
    </lineage>
</organism>
<evidence type="ECO:0000256" key="1">
    <source>
        <dbReference type="SAM" id="MobiDB-lite"/>
    </source>
</evidence>
<dbReference type="Proteomes" id="UP001283361">
    <property type="component" value="Unassembled WGS sequence"/>
</dbReference>
<dbReference type="EMBL" id="JAWDGP010004397">
    <property type="protein sequence ID" value="KAK3764781.1"/>
    <property type="molecule type" value="Genomic_DNA"/>
</dbReference>
<evidence type="ECO:0000313" key="3">
    <source>
        <dbReference type="Proteomes" id="UP001283361"/>
    </source>
</evidence>
<comment type="caution">
    <text evidence="2">The sequence shown here is derived from an EMBL/GenBank/DDBJ whole genome shotgun (WGS) entry which is preliminary data.</text>
</comment>
<accession>A0AAE0Z9G2</accession>
<dbReference type="AlphaFoldDB" id="A0AAE0Z9G2"/>
<protein>
    <submittedName>
        <fullName evidence="2">Uncharacterized protein</fullName>
    </submittedName>
</protein>
<keyword evidence="3" id="KW-1185">Reference proteome</keyword>
<proteinExistence type="predicted"/>